<dbReference type="OrthoDB" id="8942372at2759"/>
<keyword evidence="12" id="KW-0564">Palmitate</keyword>
<keyword evidence="15" id="KW-0449">Lipoprotein</keyword>
<keyword evidence="11 17" id="KW-0472">Membrane</keyword>
<protein>
    <recommendedName>
        <fullName evidence="5">Tissue factor</fullName>
    </recommendedName>
    <alternativeName>
        <fullName evidence="16">Coagulation factor III</fullName>
    </alternativeName>
</protein>
<organism evidence="21 22">
    <name type="scientific">Sphaeramia orbicularis</name>
    <name type="common">orbiculate cardinalfish</name>
    <dbReference type="NCBI Taxonomy" id="375764"/>
    <lineage>
        <taxon>Eukaryota</taxon>
        <taxon>Metazoa</taxon>
        <taxon>Chordata</taxon>
        <taxon>Craniata</taxon>
        <taxon>Vertebrata</taxon>
        <taxon>Euteleostomi</taxon>
        <taxon>Actinopterygii</taxon>
        <taxon>Neopterygii</taxon>
        <taxon>Teleostei</taxon>
        <taxon>Neoteleostei</taxon>
        <taxon>Acanthomorphata</taxon>
        <taxon>Gobiaria</taxon>
        <taxon>Kurtiformes</taxon>
        <taxon>Apogonoidei</taxon>
        <taxon>Apogonidae</taxon>
        <taxon>Apogoninae</taxon>
        <taxon>Sphaeramia</taxon>
    </lineage>
</organism>
<dbReference type="InterPro" id="IPR001187">
    <property type="entry name" value="Tissue_factor"/>
</dbReference>
<evidence type="ECO:0000256" key="14">
    <source>
        <dbReference type="ARBA" id="ARBA00023180"/>
    </source>
</evidence>
<dbReference type="PRINTS" id="PR00346">
    <property type="entry name" value="TISSUEFACTOR"/>
</dbReference>
<evidence type="ECO:0000256" key="8">
    <source>
        <dbReference type="ARBA" id="ARBA00022729"/>
    </source>
</evidence>
<reference evidence="21" key="1">
    <citation type="submission" date="2019-06" db="EMBL/GenBank/DDBJ databases">
        <authorList>
            <consortium name="Wellcome Sanger Institute Data Sharing"/>
        </authorList>
    </citation>
    <scope>NUCLEOTIDE SEQUENCE [LARGE SCALE GENOMIC DNA]</scope>
</reference>
<evidence type="ECO:0000256" key="6">
    <source>
        <dbReference type="ARBA" id="ARBA00022692"/>
    </source>
</evidence>
<keyword evidence="9 17" id="KW-1133">Transmembrane helix</keyword>
<dbReference type="Gene3D" id="2.60.40.10">
    <property type="entry name" value="Immunoglobulins"/>
    <property type="match status" value="2"/>
</dbReference>
<dbReference type="InterPro" id="IPR050650">
    <property type="entry name" value="Type-II_Cytokine-TF_Rcpt"/>
</dbReference>
<accession>A0A672YFG9</accession>
<evidence type="ECO:0000259" key="19">
    <source>
        <dbReference type="Pfam" id="PF01108"/>
    </source>
</evidence>
<evidence type="ECO:0000256" key="9">
    <source>
        <dbReference type="ARBA" id="ARBA00022989"/>
    </source>
</evidence>
<evidence type="ECO:0000256" key="17">
    <source>
        <dbReference type="SAM" id="Phobius"/>
    </source>
</evidence>
<feature type="chain" id="PRO_5025433633" description="Tissue factor" evidence="18">
    <location>
        <begin position="23"/>
        <end position="293"/>
    </location>
</feature>
<dbReference type="InterPro" id="IPR036116">
    <property type="entry name" value="FN3_sf"/>
</dbReference>
<dbReference type="GO" id="GO:0005886">
    <property type="term" value="C:plasma membrane"/>
    <property type="evidence" value="ECO:0007669"/>
    <property type="project" value="TreeGrafter"/>
</dbReference>
<evidence type="ECO:0000256" key="13">
    <source>
        <dbReference type="ARBA" id="ARBA00023157"/>
    </source>
</evidence>
<evidence type="ECO:0000256" key="11">
    <source>
        <dbReference type="ARBA" id="ARBA00023136"/>
    </source>
</evidence>
<evidence type="ECO:0000256" key="12">
    <source>
        <dbReference type="ARBA" id="ARBA00023139"/>
    </source>
</evidence>
<dbReference type="PANTHER" id="PTHR20859">
    <property type="entry name" value="INTERFERON/INTERLEUKIN RECEPTOR"/>
    <property type="match status" value="1"/>
</dbReference>
<evidence type="ECO:0000256" key="10">
    <source>
        <dbReference type="ARBA" id="ARBA00023084"/>
    </source>
</evidence>
<reference evidence="21" key="3">
    <citation type="submission" date="2025-09" db="UniProtKB">
        <authorList>
            <consortium name="Ensembl"/>
        </authorList>
    </citation>
    <scope>IDENTIFICATION</scope>
</reference>
<dbReference type="Ensembl" id="ENSSORT00005002804.1">
    <property type="protein sequence ID" value="ENSSORP00005002721.1"/>
    <property type="gene ID" value="ENSSORG00005001683.1"/>
</dbReference>
<feature type="domain" description="Interferon/interleukin receptor" evidence="20">
    <location>
        <begin position="130"/>
        <end position="236"/>
    </location>
</feature>
<evidence type="ECO:0000256" key="1">
    <source>
        <dbReference type="ARBA" id="ARBA00002201"/>
    </source>
</evidence>
<evidence type="ECO:0000256" key="18">
    <source>
        <dbReference type="SAM" id="SignalP"/>
    </source>
</evidence>
<comment type="similarity">
    <text evidence="3">Belongs to the tissue factor family.</text>
</comment>
<feature type="transmembrane region" description="Helical" evidence="17">
    <location>
        <begin position="246"/>
        <end position="273"/>
    </location>
</feature>
<evidence type="ECO:0000256" key="2">
    <source>
        <dbReference type="ARBA" id="ARBA00004479"/>
    </source>
</evidence>
<dbReference type="InterPro" id="IPR003961">
    <property type="entry name" value="FN3_dom"/>
</dbReference>
<evidence type="ECO:0000259" key="20">
    <source>
        <dbReference type="Pfam" id="PF09294"/>
    </source>
</evidence>
<keyword evidence="10" id="KW-0094">Blood coagulation</keyword>
<feature type="domain" description="Fibronectin type-III" evidence="19">
    <location>
        <begin position="11"/>
        <end position="105"/>
    </location>
</feature>
<evidence type="ECO:0000256" key="7">
    <source>
        <dbReference type="ARBA" id="ARBA00022696"/>
    </source>
</evidence>
<evidence type="ECO:0000313" key="22">
    <source>
        <dbReference type="Proteomes" id="UP000472271"/>
    </source>
</evidence>
<keyword evidence="8 18" id="KW-0732">Signal</keyword>
<dbReference type="GO" id="GO:0004896">
    <property type="term" value="F:cytokine receptor activity"/>
    <property type="evidence" value="ECO:0007669"/>
    <property type="project" value="TreeGrafter"/>
</dbReference>
<dbReference type="Pfam" id="PF09294">
    <property type="entry name" value="Interfer-bind"/>
    <property type="match status" value="1"/>
</dbReference>
<comment type="subunit">
    <text evidence="4">Interacts with HSPE; the interaction, inhibited by heparin, promotes the generation of activated factor X and activates coagulation in the presence of activated factor VII.</text>
</comment>
<dbReference type="RefSeq" id="XP_029979816.1">
    <property type="nucleotide sequence ID" value="XM_030123956.1"/>
</dbReference>
<name>A0A672YFG9_9TELE</name>
<keyword evidence="14" id="KW-0325">Glycoprotein</keyword>
<sequence>MDAWTRTLCAAVWMCVRMCVCAQSASDSFPRAQNVTWKSTNFKTVLTWEPEPSAHYSYTVEFSQVGRDRQKNPHCFRSSKTQCDLSSSLTDLSVCYTADVLSEPPLGVTSELTEFPHTRSPRFCPMEDTDILRPDFKLHVSEDKRKTTLYVSDPLTAIFKDGRQLTIRDVFGERLEYKVTYRRNQSTGKKVYNSKSNVVELTDLDRGDSYCFQVQALIRDRRPDKQLGELSRTLCSHDDDPSILEVYSVGVIAGAIFIILLLIGVIIAVTVICCKRRKKTLKKEKEGVPLNTV</sequence>
<dbReference type="AlphaFoldDB" id="A0A672YFG9"/>
<dbReference type="GeneID" id="115411736"/>
<dbReference type="InterPro" id="IPR013783">
    <property type="entry name" value="Ig-like_fold"/>
</dbReference>
<dbReference type="Pfam" id="PF01108">
    <property type="entry name" value="Tissue_fac"/>
    <property type="match status" value="1"/>
</dbReference>
<keyword evidence="22" id="KW-1185">Reference proteome</keyword>
<dbReference type="Proteomes" id="UP000472271">
    <property type="component" value="Chromosome 20"/>
</dbReference>
<feature type="signal peptide" evidence="18">
    <location>
        <begin position="1"/>
        <end position="22"/>
    </location>
</feature>
<dbReference type="PANTHER" id="PTHR20859:SF22">
    <property type="entry name" value="TISSUE FACTOR"/>
    <property type="match status" value="1"/>
</dbReference>
<reference evidence="21" key="2">
    <citation type="submission" date="2025-08" db="UniProtKB">
        <authorList>
            <consortium name="Ensembl"/>
        </authorList>
    </citation>
    <scope>IDENTIFICATION</scope>
</reference>
<comment type="subcellular location">
    <subcellularLocation>
        <location evidence="2">Membrane</location>
        <topology evidence="2">Single-pass type I membrane protein</topology>
    </subcellularLocation>
</comment>
<dbReference type="GO" id="GO:0007596">
    <property type="term" value="P:blood coagulation"/>
    <property type="evidence" value="ECO:0007669"/>
    <property type="project" value="UniProtKB-KW"/>
</dbReference>
<keyword evidence="6 17" id="KW-0812">Transmembrane</keyword>
<evidence type="ECO:0000313" key="21">
    <source>
        <dbReference type="Ensembl" id="ENSSORP00005002721.1"/>
    </source>
</evidence>
<evidence type="ECO:0000256" key="4">
    <source>
        <dbReference type="ARBA" id="ARBA00011184"/>
    </source>
</evidence>
<keyword evidence="13" id="KW-1015">Disulfide bond</keyword>
<dbReference type="InterPro" id="IPR015373">
    <property type="entry name" value="Interferon/interleukin_rcp_dom"/>
</dbReference>
<gene>
    <name evidence="21" type="primary">LOC115411736</name>
</gene>
<evidence type="ECO:0000256" key="15">
    <source>
        <dbReference type="ARBA" id="ARBA00023288"/>
    </source>
</evidence>
<comment type="function">
    <text evidence="1">Initiates blood coagulation by forming a complex with circulating factor VII or VIIa. The [TF:VIIa] complex activates factors IX or X by specific limited proteolysis. TF plays a role in normal hemostasis by initiating the cell-surface assembly and propagation of the coagulation protease cascade.</text>
</comment>
<evidence type="ECO:0000256" key="16">
    <source>
        <dbReference type="ARBA" id="ARBA00031171"/>
    </source>
</evidence>
<proteinExistence type="inferred from homology"/>
<keyword evidence="7" id="KW-0356">Hemostasis</keyword>
<evidence type="ECO:0000256" key="5">
    <source>
        <dbReference type="ARBA" id="ARBA00018722"/>
    </source>
</evidence>
<evidence type="ECO:0000256" key="3">
    <source>
        <dbReference type="ARBA" id="ARBA00009197"/>
    </source>
</evidence>
<dbReference type="SUPFAM" id="SSF49265">
    <property type="entry name" value="Fibronectin type III"/>
    <property type="match status" value="2"/>
</dbReference>
<dbReference type="InParanoid" id="A0A672YFG9"/>
<dbReference type="FunFam" id="2.60.40.10:FF:000899">
    <property type="entry name" value="Tissue factor"/>
    <property type="match status" value="1"/>
</dbReference>